<dbReference type="AlphaFoldDB" id="A0A8J3KJV9"/>
<protein>
    <submittedName>
        <fullName evidence="1">Uncharacterized protein</fullName>
    </submittedName>
</protein>
<keyword evidence="2" id="KW-1185">Reference proteome</keyword>
<organism evidence="1 2">
    <name type="scientific">Catellatospora citrea</name>
    <dbReference type="NCBI Taxonomy" id="53366"/>
    <lineage>
        <taxon>Bacteria</taxon>
        <taxon>Bacillati</taxon>
        <taxon>Actinomycetota</taxon>
        <taxon>Actinomycetes</taxon>
        <taxon>Micromonosporales</taxon>
        <taxon>Micromonosporaceae</taxon>
        <taxon>Catellatospora</taxon>
    </lineage>
</organism>
<comment type="caution">
    <text evidence="1">The sequence shown here is derived from an EMBL/GenBank/DDBJ whole genome shotgun (WGS) entry which is preliminary data.</text>
</comment>
<reference evidence="1 2" key="1">
    <citation type="submission" date="2021-01" db="EMBL/GenBank/DDBJ databases">
        <title>Whole genome shotgun sequence of Catellatospora citrea NBRC 14495.</title>
        <authorList>
            <person name="Komaki H."/>
            <person name="Tamura T."/>
        </authorList>
    </citation>
    <scope>NUCLEOTIDE SEQUENCE [LARGE SCALE GENOMIC DNA]</scope>
    <source>
        <strain evidence="1 2">NBRC 14495</strain>
    </source>
</reference>
<name>A0A8J3KJV9_9ACTN</name>
<gene>
    <name evidence="1" type="ORF">Cci01nite_62700</name>
</gene>
<dbReference type="Proteomes" id="UP000659904">
    <property type="component" value="Unassembled WGS sequence"/>
</dbReference>
<accession>A0A8J3KJV9</accession>
<proteinExistence type="predicted"/>
<sequence>MMGCPRGASREFMSVDDLAETVDEVIQADMRVELGDWMTESGGG</sequence>
<evidence type="ECO:0000313" key="2">
    <source>
        <dbReference type="Proteomes" id="UP000659904"/>
    </source>
</evidence>
<dbReference type="EMBL" id="BONH01000036">
    <property type="protein sequence ID" value="GIG01177.1"/>
    <property type="molecule type" value="Genomic_DNA"/>
</dbReference>
<evidence type="ECO:0000313" key="1">
    <source>
        <dbReference type="EMBL" id="GIG01177.1"/>
    </source>
</evidence>